<feature type="transmembrane region" description="Helical" evidence="1">
    <location>
        <begin position="79"/>
        <end position="103"/>
    </location>
</feature>
<evidence type="ECO:0000313" key="3">
    <source>
        <dbReference type="Proteomes" id="UP000295525"/>
    </source>
</evidence>
<sequence>MDQSLAVWILVVLALVTANLPFVVERPFLVLPWAQSGEPARASGLRWVESLVFFCLVVALGYGALLLIGRAFFSGSSAAATVLFLLKLVGFFVVAAVLLGYAGWRDRGCVVKKSFFVRLIEVLVFYGLVGALGFAFEANIGNGFHQTWEFYVVTLSLFLVLGYPGFVFRYLLRNRRINESYPE</sequence>
<evidence type="ECO:0000313" key="2">
    <source>
        <dbReference type="EMBL" id="TCT03809.1"/>
    </source>
</evidence>
<organism evidence="2 3">
    <name type="scientific">Paralcaligenes ureilyticus</name>
    <dbReference type="NCBI Taxonomy" id="627131"/>
    <lineage>
        <taxon>Bacteria</taxon>
        <taxon>Pseudomonadati</taxon>
        <taxon>Pseudomonadota</taxon>
        <taxon>Betaproteobacteria</taxon>
        <taxon>Burkholderiales</taxon>
        <taxon>Alcaligenaceae</taxon>
        <taxon>Paralcaligenes</taxon>
    </lineage>
</organism>
<accession>A0A4R3LVT8</accession>
<gene>
    <name evidence="2" type="ORF">EDC26_114122</name>
</gene>
<dbReference type="OrthoDB" id="5785537at2"/>
<protein>
    <submittedName>
        <fullName evidence="2">Uncharacterized protein DUF2818</fullName>
    </submittedName>
</protein>
<feature type="transmembrane region" description="Helical" evidence="1">
    <location>
        <begin position="148"/>
        <end position="172"/>
    </location>
</feature>
<dbReference type="InterPro" id="IPR016768">
    <property type="entry name" value="UCP019883"/>
</dbReference>
<comment type="caution">
    <text evidence="2">The sequence shown here is derived from an EMBL/GenBank/DDBJ whole genome shotgun (WGS) entry which is preliminary data.</text>
</comment>
<name>A0A4R3LVT8_9BURK</name>
<dbReference type="Pfam" id="PF10993">
    <property type="entry name" value="DUF2818"/>
    <property type="match status" value="2"/>
</dbReference>
<feature type="transmembrane region" description="Helical" evidence="1">
    <location>
        <begin position="6"/>
        <end position="24"/>
    </location>
</feature>
<evidence type="ECO:0000256" key="1">
    <source>
        <dbReference type="SAM" id="Phobius"/>
    </source>
</evidence>
<feature type="transmembrane region" description="Helical" evidence="1">
    <location>
        <begin position="115"/>
        <end position="136"/>
    </location>
</feature>
<keyword evidence="1" id="KW-0472">Membrane</keyword>
<keyword evidence="3" id="KW-1185">Reference proteome</keyword>
<proteinExistence type="predicted"/>
<reference evidence="2 3" key="1">
    <citation type="submission" date="2019-03" db="EMBL/GenBank/DDBJ databases">
        <title>Genomic Encyclopedia of Type Strains, Phase IV (KMG-IV): sequencing the most valuable type-strain genomes for metagenomic binning, comparative biology and taxonomic classification.</title>
        <authorList>
            <person name="Goeker M."/>
        </authorList>
    </citation>
    <scope>NUCLEOTIDE SEQUENCE [LARGE SCALE GENOMIC DNA]</scope>
    <source>
        <strain evidence="2 3">DSM 24591</strain>
    </source>
</reference>
<dbReference type="AlphaFoldDB" id="A0A4R3LVT8"/>
<feature type="transmembrane region" description="Helical" evidence="1">
    <location>
        <begin position="51"/>
        <end position="73"/>
    </location>
</feature>
<keyword evidence="1" id="KW-0812">Transmembrane</keyword>
<dbReference type="Proteomes" id="UP000295525">
    <property type="component" value="Unassembled WGS sequence"/>
</dbReference>
<dbReference type="EMBL" id="SMAJ01000014">
    <property type="protein sequence ID" value="TCT03809.1"/>
    <property type="molecule type" value="Genomic_DNA"/>
</dbReference>
<keyword evidence="1" id="KW-1133">Transmembrane helix</keyword>